<dbReference type="PANTHER" id="PTHR16305:SF35">
    <property type="entry name" value="TRANSCRIPTIONAL ACTIVATOR DOMAIN"/>
    <property type="match status" value="1"/>
</dbReference>
<evidence type="ECO:0000256" key="2">
    <source>
        <dbReference type="ARBA" id="ARBA00022840"/>
    </source>
</evidence>
<dbReference type="InterPro" id="IPR011990">
    <property type="entry name" value="TPR-like_helical_dom_sf"/>
</dbReference>
<dbReference type="SUPFAM" id="SSF52540">
    <property type="entry name" value="P-loop containing nucleoside triphosphate hydrolases"/>
    <property type="match status" value="1"/>
</dbReference>
<name>A0A9X3S787_9ACTN</name>
<dbReference type="InterPro" id="IPR027417">
    <property type="entry name" value="P-loop_NTPase"/>
</dbReference>
<dbReference type="GO" id="GO:0005737">
    <property type="term" value="C:cytoplasm"/>
    <property type="evidence" value="ECO:0007669"/>
    <property type="project" value="TreeGrafter"/>
</dbReference>
<dbReference type="Gene3D" id="1.25.40.10">
    <property type="entry name" value="Tetratricopeptide repeat domain"/>
    <property type="match status" value="1"/>
</dbReference>
<dbReference type="SUPFAM" id="SSF46894">
    <property type="entry name" value="C-terminal effector domain of the bipartite response regulators"/>
    <property type="match status" value="1"/>
</dbReference>
<evidence type="ECO:0000313" key="5">
    <source>
        <dbReference type="EMBL" id="MDA0180769.1"/>
    </source>
</evidence>
<dbReference type="EMBL" id="JAPDDP010000015">
    <property type="protein sequence ID" value="MDA0180769.1"/>
    <property type="molecule type" value="Genomic_DNA"/>
</dbReference>
<dbReference type="Pfam" id="PF13191">
    <property type="entry name" value="AAA_16"/>
    <property type="match status" value="1"/>
</dbReference>
<keyword evidence="1" id="KW-0547">Nucleotide-binding</keyword>
<evidence type="ECO:0000256" key="3">
    <source>
        <dbReference type="SAM" id="MobiDB-lite"/>
    </source>
</evidence>
<dbReference type="CDD" id="cd06170">
    <property type="entry name" value="LuxR_C_like"/>
    <property type="match status" value="1"/>
</dbReference>
<protein>
    <submittedName>
        <fullName evidence="5">LuxR C-terminal-related transcriptional regulator</fullName>
    </submittedName>
</protein>
<dbReference type="GO" id="GO:0003677">
    <property type="term" value="F:DNA binding"/>
    <property type="evidence" value="ECO:0007669"/>
    <property type="project" value="InterPro"/>
</dbReference>
<dbReference type="RefSeq" id="WP_270025081.1">
    <property type="nucleotide sequence ID" value="NZ_JAPDDP010000015.1"/>
</dbReference>
<dbReference type="SMART" id="SM00421">
    <property type="entry name" value="HTH_LUXR"/>
    <property type="match status" value="1"/>
</dbReference>
<evidence type="ECO:0000259" key="4">
    <source>
        <dbReference type="PROSITE" id="PS50043"/>
    </source>
</evidence>
<dbReference type="GO" id="GO:0005524">
    <property type="term" value="F:ATP binding"/>
    <property type="evidence" value="ECO:0007669"/>
    <property type="project" value="UniProtKB-KW"/>
</dbReference>
<dbReference type="SUPFAM" id="SSF48452">
    <property type="entry name" value="TPR-like"/>
    <property type="match status" value="1"/>
</dbReference>
<keyword evidence="2" id="KW-0067">ATP-binding</keyword>
<dbReference type="Pfam" id="PF00196">
    <property type="entry name" value="GerE"/>
    <property type="match status" value="1"/>
</dbReference>
<dbReference type="InterPro" id="IPR016032">
    <property type="entry name" value="Sig_transdc_resp-reg_C-effctor"/>
</dbReference>
<evidence type="ECO:0000313" key="6">
    <source>
        <dbReference type="Proteomes" id="UP001147653"/>
    </source>
</evidence>
<reference evidence="5" key="1">
    <citation type="submission" date="2022-10" db="EMBL/GenBank/DDBJ databases">
        <title>The WGS of Solirubrobacter phytolaccae KCTC 29190.</title>
        <authorList>
            <person name="Jiang Z."/>
        </authorList>
    </citation>
    <scope>NUCLEOTIDE SEQUENCE</scope>
    <source>
        <strain evidence="5">KCTC 29190</strain>
    </source>
</reference>
<dbReference type="GO" id="GO:0004016">
    <property type="term" value="F:adenylate cyclase activity"/>
    <property type="evidence" value="ECO:0007669"/>
    <property type="project" value="TreeGrafter"/>
</dbReference>
<proteinExistence type="predicted"/>
<gene>
    <name evidence="5" type="ORF">OJ997_10735</name>
</gene>
<organism evidence="5 6">
    <name type="scientific">Solirubrobacter phytolaccae</name>
    <dbReference type="NCBI Taxonomy" id="1404360"/>
    <lineage>
        <taxon>Bacteria</taxon>
        <taxon>Bacillati</taxon>
        <taxon>Actinomycetota</taxon>
        <taxon>Thermoleophilia</taxon>
        <taxon>Solirubrobacterales</taxon>
        <taxon>Solirubrobacteraceae</taxon>
        <taxon>Solirubrobacter</taxon>
    </lineage>
</organism>
<dbReference type="GO" id="GO:0006355">
    <property type="term" value="P:regulation of DNA-templated transcription"/>
    <property type="evidence" value="ECO:0007669"/>
    <property type="project" value="InterPro"/>
</dbReference>
<dbReference type="InterPro" id="IPR000792">
    <property type="entry name" value="Tscrpt_reg_LuxR_C"/>
</dbReference>
<dbReference type="Gene3D" id="1.10.10.10">
    <property type="entry name" value="Winged helix-like DNA-binding domain superfamily/Winged helix DNA-binding domain"/>
    <property type="match status" value="1"/>
</dbReference>
<dbReference type="AlphaFoldDB" id="A0A9X3S787"/>
<evidence type="ECO:0000256" key="1">
    <source>
        <dbReference type="ARBA" id="ARBA00022741"/>
    </source>
</evidence>
<dbReference type="PRINTS" id="PR00038">
    <property type="entry name" value="HTHLUXR"/>
</dbReference>
<feature type="region of interest" description="Disordered" evidence="3">
    <location>
        <begin position="825"/>
        <end position="845"/>
    </location>
</feature>
<feature type="compositionally biased region" description="Basic and acidic residues" evidence="3">
    <location>
        <begin position="825"/>
        <end position="841"/>
    </location>
</feature>
<dbReference type="Proteomes" id="UP001147653">
    <property type="component" value="Unassembled WGS sequence"/>
</dbReference>
<dbReference type="PANTHER" id="PTHR16305">
    <property type="entry name" value="TESTICULAR SOLUBLE ADENYLYL CYCLASE"/>
    <property type="match status" value="1"/>
</dbReference>
<sequence>MALLEREAELDVVRERFDQLGEHGETLVVRGEPGAGKSALVGWVKAEAAARGLLVLSTVGVQSEALMPFSGLQQLLRPAADRVSALPDAQRDALLSVFGAAAGAPDPYLVGLATLTLLGDLAAGTPMLLVADDAQWLDRATGEALAFVARRLDADPILLLASAREESVAWLEDARARELRLAALSEAGARRLIEARAPWLAPDVQERVLVEAAGNPLALIELPIAWRDRGGDVLADTLPLTARLERAFASRVTTLPAATATLLLVAALNDAESLAETLDAGARLLGARPQLADLAPAEAAGLIGLDAHGVRFRHPLVRSAIRQAAGTVECTRAHAALAEALAGEPDRSVWHRAAGTLEPDEDVASALEAAAGRAKRRGDLPLAVTALKRAAALTAAPAARALRLIAAAELEHQLGREDEALQLLRQVDESRLDDPQLGRLLWLREVMHQTAGPVPIGRLVALAGRMLGARETGLALDVALAAAYKAYWFDAPDAERRAIVNVARRLGADEREPRLLATLALADPVGHGALVIERLADSAAETFADPEEVRLLGIALIVIPEYELAGTFLALAVERLREQGRLAMLARALGSQAHAALFRGDFALAEQAAEEGLLLTRETRQPRWECSCLTFLAHLAGLRGDAERAEAQLVRAEQLLHPPRSTPALQHLQLARGAVSLAAGEPEAAFDQITRVFDPEDSTYNPLVGAPGLVDLADAAATVDRLDDARAIVERIEPLLLRTGSPTLHSQLRYARAVLAEPEAAEACFQDALGHDTADSTWERARLRLAHGVWLRRQRRAVEARVSLRIAREGFDALGAHPWSERARQELRATGERSRRQEPNARDALTPQELQIAQLAAEGLTNRDIGKRLFMSHRTVGSHLYKIFPKLGITSRAELARAVVTGADR</sequence>
<dbReference type="InterPro" id="IPR041664">
    <property type="entry name" value="AAA_16"/>
</dbReference>
<dbReference type="InterPro" id="IPR036388">
    <property type="entry name" value="WH-like_DNA-bd_sf"/>
</dbReference>
<dbReference type="PROSITE" id="PS50043">
    <property type="entry name" value="HTH_LUXR_2"/>
    <property type="match status" value="1"/>
</dbReference>
<feature type="domain" description="HTH luxR-type" evidence="4">
    <location>
        <begin position="838"/>
        <end position="903"/>
    </location>
</feature>
<accession>A0A9X3S787</accession>
<keyword evidence="6" id="KW-1185">Reference proteome</keyword>
<comment type="caution">
    <text evidence="5">The sequence shown here is derived from an EMBL/GenBank/DDBJ whole genome shotgun (WGS) entry which is preliminary data.</text>
</comment>